<keyword evidence="3 7" id="KW-0732">Signal</keyword>
<dbReference type="CTD" id="284013"/>
<evidence type="ECO:0000313" key="9">
    <source>
        <dbReference type="Proteomes" id="UP000002280"/>
    </source>
</evidence>
<feature type="chain" id="PRO_5003357929" description="Vitelline membrane outer layer protein 1 homolog" evidence="7">
    <location>
        <begin position="25"/>
        <end position="207"/>
    </location>
</feature>
<dbReference type="FunFam" id="2.100.10.20:FF:000001">
    <property type="entry name" value="Vitelline membrane outer layer 1 homolog"/>
    <property type="match status" value="1"/>
</dbReference>
<evidence type="ECO:0000256" key="6">
    <source>
        <dbReference type="ARBA" id="ARBA00073494"/>
    </source>
</evidence>
<reference evidence="8" key="2">
    <citation type="submission" date="2025-08" db="UniProtKB">
        <authorList>
            <consortium name="Ensembl"/>
        </authorList>
    </citation>
    <scope>IDENTIFICATION</scope>
</reference>
<dbReference type="Proteomes" id="UP000002280">
    <property type="component" value="Chromosome 2"/>
</dbReference>
<dbReference type="GeneTree" id="ENSGT00390000009313"/>
<protein>
    <recommendedName>
        <fullName evidence="6">Vitelline membrane outer layer protein 1 homolog</fullName>
    </recommendedName>
</protein>
<keyword evidence="4" id="KW-1015">Disulfide bond</keyword>
<keyword evidence="9" id="KW-1185">Reference proteome</keyword>
<dbReference type="Gene3D" id="2.100.10.20">
    <property type="entry name" value="Vitelline membrane outer layer protein I (VOMI)"/>
    <property type="match status" value="1"/>
</dbReference>
<dbReference type="Ensembl" id="ENSMODT00000007020.2">
    <property type="protein sequence ID" value="ENSMODP00000006880.1"/>
    <property type="gene ID" value="ENSMODG00000005563.2"/>
</dbReference>
<sequence>MISGPQSVVLLLLLLESCLRSGSSEYDGFREREGHLYTAVIEVPNGGPWGDWTWPEMCPDGFFASGFSLKVEPPQGIPGDDTALNGVRLHCSRGDAERNTHVVESQAGRWGAWSEPQWCPDGGFLAAFSLRVEEPRTPGDNTAVNNVRFRCSGGEEVEGPGLEWGEFGSWSDNCSKGVCGLQTKQEPPRGLRDDTALNDLRLFCCSS</sequence>
<dbReference type="eggNOG" id="ENOG502S24T">
    <property type="taxonomic scope" value="Eukaryota"/>
</dbReference>
<dbReference type="Bgee" id="ENSMODG00000005563">
    <property type="expression patterns" value="Expressed in blood and 5 other cell types or tissues"/>
</dbReference>
<evidence type="ECO:0000256" key="1">
    <source>
        <dbReference type="ARBA" id="ARBA00004613"/>
    </source>
</evidence>
<comment type="similarity">
    <text evidence="5">Belongs to the VMO1 family.</text>
</comment>
<reference evidence="8" key="3">
    <citation type="submission" date="2025-09" db="UniProtKB">
        <authorList>
            <consortium name="Ensembl"/>
        </authorList>
    </citation>
    <scope>IDENTIFICATION</scope>
</reference>
<evidence type="ECO:0000313" key="8">
    <source>
        <dbReference type="Ensembl" id="ENSMODP00000006880.1"/>
    </source>
</evidence>
<dbReference type="STRING" id="13616.ENSMODP00000006880"/>
<comment type="subcellular location">
    <subcellularLocation>
        <location evidence="1">Secreted</location>
    </subcellularLocation>
</comment>
<dbReference type="FunCoup" id="F7F3P0">
    <property type="interactions" value="93"/>
</dbReference>
<gene>
    <name evidence="8" type="primary">VMO1</name>
</gene>
<name>F7F3P0_MONDO</name>
<dbReference type="InterPro" id="IPR036706">
    <property type="entry name" value="VOMI_sf"/>
</dbReference>
<dbReference type="GeneID" id="100017173"/>
<dbReference type="HOGENOM" id="CLU_111176_1_0_1"/>
<proteinExistence type="inferred from homology"/>
<evidence type="ECO:0000256" key="2">
    <source>
        <dbReference type="ARBA" id="ARBA00022525"/>
    </source>
</evidence>
<evidence type="ECO:0000256" key="7">
    <source>
        <dbReference type="SAM" id="SignalP"/>
    </source>
</evidence>
<dbReference type="PANTHER" id="PTHR18841">
    <property type="entry name" value="VITELLINE MEMBRANE OUTER LAYER PROTEIN I-RELATED"/>
    <property type="match status" value="1"/>
</dbReference>
<evidence type="ECO:0000256" key="3">
    <source>
        <dbReference type="ARBA" id="ARBA00022729"/>
    </source>
</evidence>
<dbReference type="PANTHER" id="PTHR18841:SF2">
    <property type="entry name" value="VITELLINE MEMBRANE OUTER LAYER PROTEIN 1 HOMOLOG"/>
    <property type="match status" value="1"/>
</dbReference>
<dbReference type="SUPFAM" id="SSF51092">
    <property type="entry name" value="Vitelline membrane outer protein-I (VMO-I)"/>
    <property type="match status" value="1"/>
</dbReference>
<evidence type="ECO:0000256" key="4">
    <source>
        <dbReference type="ARBA" id="ARBA00023157"/>
    </source>
</evidence>
<dbReference type="Pfam" id="PF03762">
    <property type="entry name" value="VOMI"/>
    <property type="match status" value="1"/>
</dbReference>
<dbReference type="CDD" id="cd00220">
    <property type="entry name" value="VMO-I"/>
    <property type="match status" value="1"/>
</dbReference>
<dbReference type="AlphaFoldDB" id="F7F3P0"/>
<keyword evidence="2" id="KW-0964">Secreted</keyword>
<accession>F7F3P0</accession>
<dbReference type="GO" id="GO:0005615">
    <property type="term" value="C:extracellular space"/>
    <property type="evidence" value="ECO:0000318"/>
    <property type="project" value="GO_Central"/>
</dbReference>
<feature type="signal peptide" evidence="7">
    <location>
        <begin position="1"/>
        <end position="24"/>
    </location>
</feature>
<dbReference type="InterPro" id="IPR005515">
    <property type="entry name" value="VOMI"/>
</dbReference>
<dbReference type="OrthoDB" id="6344411at2759"/>
<dbReference type="OMA" id="IRLHCTR"/>
<dbReference type="InParanoid" id="F7F3P0"/>
<reference evidence="8 9" key="1">
    <citation type="journal article" date="2007" name="Nature">
        <title>Genome of the marsupial Monodelphis domestica reveals innovation in non-coding sequences.</title>
        <authorList>
            <person name="Mikkelsen T.S."/>
            <person name="Wakefield M.J."/>
            <person name="Aken B."/>
            <person name="Amemiya C.T."/>
            <person name="Chang J.L."/>
            <person name="Duke S."/>
            <person name="Garber M."/>
            <person name="Gentles A.J."/>
            <person name="Goodstadt L."/>
            <person name="Heger A."/>
            <person name="Jurka J."/>
            <person name="Kamal M."/>
            <person name="Mauceli E."/>
            <person name="Searle S.M."/>
            <person name="Sharpe T."/>
            <person name="Baker M.L."/>
            <person name="Batzer M.A."/>
            <person name="Benos P.V."/>
            <person name="Belov K."/>
            <person name="Clamp M."/>
            <person name="Cook A."/>
            <person name="Cuff J."/>
            <person name="Das R."/>
            <person name="Davidow L."/>
            <person name="Deakin J.E."/>
            <person name="Fazzari M.J."/>
            <person name="Glass J.L."/>
            <person name="Grabherr M."/>
            <person name="Greally J.M."/>
            <person name="Gu W."/>
            <person name="Hore T.A."/>
            <person name="Huttley G.A."/>
            <person name="Kleber M."/>
            <person name="Jirtle R.L."/>
            <person name="Koina E."/>
            <person name="Lee J.T."/>
            <person name="Mahony S."/>
            <person name="Marra M.A."/>
            <person name="Miller R.D."/>
            <person name="Nicholls R.D."/>
            <person name="Oda M."/>
            <person name="Papenfuss A.T."/>
            <person name="Parra Z.E."/>
            <person name="Pollock D.D."/>
            <person name="Ray D.A."/>
            <person name="Schein J.E."/>
            <person name="Speed T.P."/>
            <person name="Thompson K."/>
            <person name="VandeBerg J.L."/>
            <person name="Wade C.M."/>
            <person name="Walker J.A."/>
            <person name="Waters P.D."/>
            <person name="Webber C."/>
            <person name="Weidman J.R."/>
            <person name="Xie X."/>
            <person name="Zody M.C."/>
            <person name="Baldwin J."/>
            <person name="Abdouelleil A."/>
            <person name="Abdulkadir J."/>
            <person name="Abebe A."/>
            <person name="Abera B."/>
            <person name="Abreu J."/>
            <person name="Acer S.C."/>
            <person name="Aftuck L."/>
            <person name="Alexander A."/>
            <person name="An P."/>
            <person name="Anderson E."/>
            <person name="Anderson S."/>
            <person name="Arachi H."/>
            <person name="Azer M."/>
            <person name="Bachantsang P."/>
            <person name="Barry A."/>
            <person name="Bayul T."/>
            <person name="Berlin A."/>
            <person name="Bessette D."/>
            <person name="Bloom T."/>
            <person name="Bloom T."/>
            <person name="Boguslavskiy L."/>
            <person name="Bonnet C."/>
            <person name="Boukhgalter B."/>
            <person name="Bourzgui I."/>
            <person name="Brown A."/>
            <person name="Cahill P."/>
            <person name="Channer S."/>
            <person name="Cheshatsang Y."/>
            <person name="Chuda L."/>
            <person name="Citroen M."/>
            <person name="Collymore A."/>
            <person name="Cooke P."/>
            <person name="Costello M."/>
            <person name="D'Aco K."/>
            <person name="Daza R."/>
            <person name="De Haan G."/>
            <person name="DeGray S."/>
            <person name="DeMaso C."/>
            <person name="Dhargay N."/>
            <person name="Dooley K."/>
            <person name="Dooley E."/>
            <person name="Doricent M."/>
            <person name="Dorje P."/>
            <person name="Dorjee K."/>
            <person name="Dupes A."/>
            <person name="Elong R."/>
            <person name="Falk J."/>
            <person name="Farina A."/>
            <person name="Faro S."/>
            <person name="Ferguson D."/>
            <person name="Fisher S."/>
            <person name="Foley C.D."/>
            <person name="Franke A."/>
            <person name="Friedrich D."/>
            <person name="Gadbois L."/>
            <person name="Gearin G."/>
            <person name="Gearin C.R."/>
            <person name="Giannoukos G."/>
            <person name="Goode T."/>
            <person name="Graham J."/>
            <person name="Grandbois E."/>
            <person name="Grewal S."/>
            <person name="Gyaltsen K."/>
            <person name="Hafez N."/>
            <person name="Hagos B."/>
            <person name="Hall J."/>
            <person name="Henson C."/>
            <person name="Hollinger A."/>
            <person name="Honan T."/>
            <person name="Huard M.D."/>
            <person name="Hughes L."/>
            <person name="Hurhula B."/>
            <person name="Husby M.E."/>
            <person name="Kamat A."/>
            <person name="Kanga B."/>
            <person name="Kashin S."/>
            <person name="Khazanovich D."/>
            <person name="Kisner P."/>
            <person name="Lance K."/>
            <person name="Lara M."/>
            <person name="Lee W."/>
            <person name="Lennon N."/>
            <person name="Letendre F."/>
            <person name="LeVine R."/>
            <person name="Lipovsky A."/>
            <person name="Liu X."/>
            <person name="Liu J."/>
            <person name="Liu S."/>
            <person name="Lokyitsang T."/>
            <person name="Lokyitsang Y."/>
            <person name="Lubonja R."/>
            <person name="Lui A."/>
            <person name="MacDonald P."/>
            <person name="Magnisalis V."/>
            <person name="Maru K."/>
            <person name="Matthews C."/>
            <person name="McCusker W."/>
            <person name="McDonough S."/>
            <person name="Mehta T."/>
            <person name="Meldrim J."/>
            <person name="Meneus L."/>
            <person name="Mihai O."/>
            <person name="Mihalev A."/>
            <person name="Mihova T."/>
            <person name="Mittelman R."/>
            <person name="Mlenga V."/>
            <person name="Montmayeur A."/>
            <person name="Mulrain L."/>
            <person name="Navidi A."/>
            <person name="Naylor J."/>
            <person name="Negash T."/>
            <person name="Nguyen T."/>
            <person name="Nguyen N."/>
            <person name="Nicol R."/>
            <person name="Norbu C."/>
            <person name="Norbu N."/>
            <person name="Novod N."/>
            <person name="O'Neill B."/>
            <person name="Osman S."/>
            <person name="Markiewicz E."/>
            <person name="Oyono O.L."/>
            <person name="Patti C."/>
            <person name="Phunkhang P."/>
            <person name="Pierre F."/>
            <person name="Priest M."/>
            <person name="Raghuraman S."/>
            <person name="Rege F."/>
            <person name="Reyes R."/>
            <person name="Rise C."/>
            <person name="Rogov P."/>
            <person name="Ross K."/>
            <person name="Ryan E."/>
            <person name="Settipalli S."/>
            <person name="Shea T."/>
            <person name="Sherpa N."/>
            <person name="Shi L."/>
            <person name="Shih D."/>
            <person name="Sparrow T."/>
            <person name="Spaulding J."/>
            <person name="Stalker J."/>
            <person name="Stange-Thomann N."/>
            <person name="Stavropoulos S."/>
            <person name="Stone C."/>
            <person name="Strader C."/>
            <person name="Tesfaye S."/>
            <person name="Thomson T."/>
            <person name="Thoulutsang Y."/>
            <person name="Thoulutsang D."/>
            <person name="Topham K."/>
            <person name="Topping I."/>
            <person name="Tsamla T."/>
            <person name="Vassiliev H."/>
            <person name="Vo A."/>
            <person name="Wangchuk T."/>
            <person name="Wangdi T."/>
            <person name="Weiand M."/>
            <person name="Wilkinson J."/>
            <person name="Wilson A."/>
            <person name="Yadav S."/>
            <person name="Young G."/>
            <person name="Yu Q."/>
            <person name="Zembek L."/>
            <person name="Zhong D."/>
            <person name="Zimmer A."/>
            <person name="Zwirko Z."/>
            <person name="Jaffe D.B."/>
            <person name="Alvarez P."/>
            <person name="Brockman W."/>
            <person name="Butler J."/>
            <person name="Chin C."/>
            <person name="Gnerre S."/>
            <person name="MacCallum I."/>
            <person name="Graves J.A."/>
            <person name="Ponting C.P."/>
            <person name="Breen M."/>
            <person name="Samollow P.B."/>
            <person name="Lander E.S."/>
            <person name="Lindblad-Toh K."/>
        </authorList>
    </citation>
    <scope>NUCLEOTIDE SEQUENCE [LARGE SCALE GENOMIC DNA]</scope>
</reference>
<dbReference type="RefSeq" id="XP_001370813.1">
    <property type="nucleotide sequence ID" value="XM_001370776.4"/>
</dbReference>
<evidence type="ECO:0000256" key="5">
    <source>
        <dbReference type="ARBA" id="ARBA00061067"/>
    </source>
</evidence>
<dbReference type="KEGG" id="mdo:100017173"/>
<organism evidence="8 9">
    <name type="scientific">Monodelphis domestica</name>
    <name type="common">Gray short-tailed opossum</name>
    <dbReference type="NCBI Taxonomy" id="13616"/>
    <lineage>
        <taxon>Eukaryota</taxon>
        <taxon>Metazoa</taxon>
        <taxon>Chordata</taxon>
        <taxon>Craniata</taxon>
        <taxon>Vertebrata</taxon>
        <taxon>Euteleostomi</taxon>
        <taxon>Mammalia</taxon>
        <taxon>Metatheria</taxon>
        <taxon>Didelphimorphia</taxon>
        <taxon>Didelphidae</taxon>
        <taxon>Monodelphis</taxon>
    </lineage>
</organism>